<evidence type="ECO:0000256" key="1">
    <source>
        <dbReference type="SAM" id="Coils"/>
    </source>
</evidence>
<dbReference type="GO" id="GO:0005778">
    <property type="term" value="C:peroxisomal membrane"/>
    <property type="evidence" value="ECO:0007669"/>
    <property type="project" value="InterPro"/>
</dbReference>
<dbReference type="Pfam" id="PF04882">
    <property type="entry name" value="Peroxin-3"/>
    <property type="match status" value="1"/>
</dbReference>
<dbReference type="InterPro" id="IPR006966">
    <property type="entry name" value="Peroxin-3"/>
</dbReference>
<feature type="coiled-coil region" evidence="1">
    <location>
        <begin position="115"/>
        <end position="142"/>
    </location>
</feature>
<accession>A0A7J6H3V0</accession>
<feature type="compositionally biased region" description="Basic and acidic residues" evidence="2">
    <location>
        <begin position="1"/>
        <end position="17"/>
    </location>
</feature>
<evidence type="ECO:0000256" key="2">
    <source>
        <dbReference type="SAM" id="MobiDB-lite"/>
    </source>
</evidence>
<comment type="caution">
    <text evidence="3">The sequence shown here is derived from an EMBL/GenBank/DDBJ whole genome shotgun (WGS) entry which is preliminary data.</text>
</comment>
<keyword evidence="4" id="KW-1185">Reference proteome</keyword>
<dbReference type="PANTHER" id="PTHR28080:SF1">
    <property type="entry name" value="PEROXISOMAL BIOGENESIS FACTOR 3"/>
    <property type="match status" value="1"/>
</dbReference>
<gene>
    <name evidence="3" type="ORF">G4B88_003435</name>
</gene>
<name>A0A7J6H3V0_CANSA</name>
<dbReference type="AlphaFoldDB" id="A0A7J6H3V0"/>
<dbReference type="GO" id="GO:0030674">
    <property type="term" value="F:protein-macromolecule adaptor activity"/>
    <property type="evidence" value="ECO:0007669"/>
    <property type="project" value="TreeGrafter"/>
</dbReference>
<dbReference type="PANTHER" id="PTHR28080">
    <property type="entry name" value="PEROXISOMAL BIOGENESIS FACTOR 3"/>
    <property type="match status" value="1"/>
</dbReference>
<reference evidence="3 4" key="1">
    <citation type="journal article" date="2020" name="bioRxiv">
        <title>Sequence and annotation of 42 cannabis genomes reveals extensive copy number variation in cannabinoid synthesis and pathogen resistance genes.</title>
        <authorList>
            <person name="Mckernan K.J."/>
            <person name="Helbert Y."/>
            <person name="Kane L.T."/>
            <person name="Ebling H."/>
            <person name="Zhang L."/>
            <person name="Liu B."/>
            <person name="Eaton Z."/>
            <person name="Mclaughlin S."/>
            <person name="Kingan S."/>
            <person name="Baybayan P."/>
            <person name="Concepcion G."/>
            <person name="Jordan M."/>
            <person name="Riva A."/>
            <person name="Barbazuk W."/>
            <person name="Harkins T."/>
        </authorList>
    </citation>
    <scope>NUCLEOTIDE SEQUENCE [LARGE SCALE GENOMIC DNA]</scope>
    <source>
        <strain evidence="4">cv. Jamaican Lion 4</strain>
        <tissue evidence="3">Leaf</tissue>
    </source>
</reference>
<evidence type="ECO:0000313" key="4">
    <source>
        <dbReference type="Proteomes" id="UP000583929"/>
    </source>
</evidence>
<organism evidence="3 4">
    <name type="scientific">Cannabis sativa</name>
    <name type="common">Hemp</name>
    <name type="synonym">Marijuana</name>
    <dbReference type="NCBI Taxonomy" id="3483"/>
    <lineage>
        <taxon>Eukaryota</taxon>
        <taxon>Viridiplantae</taxon>
        <taxon>Streptophyta</taxon>
        <taxon>Embryophyta</taxon>
        <taxon>Tracheophyta</taxon>
        <taxon>Spermatophyta</taxon>
        <taxon>Magnoliopsida</taxon>
        <taxon>eudicotyledons</taxon>
        <taxon>Gunneridae</taxon>
        <taxon>Pentapetalae</taxon>
        <taxon>rosids</taxon>
        <taxon>fabids</taxon>
        <taxon>Rosales</taxon>
        <taxon>Cannabaceae</taxon>
        <taxon>Cannabis</taxon>
    </lineage>
</organism>
<protein>
    <submittedName>
        <fullName evidence="3">Uncharacterized protein</fullName>
    </submittedName>
</protein>
<keyword evidence="1" id="KW-0175">Coiled coil</keyword>
<proteinExistence type="predicted"/>
<dbReference type="Proteomes" id="UP000583929">
    <property type="component" value="Unassembled WGS sequence"/>
</dbReference>
<dbReference type="GO" id="GO:0045046">
    <property type="term" value="P:protein import into peroxisome membrane"/>
    <property type="evidence" value="ECO:0007669"/>
    <property type="project" value="TreeGrafter"/>
</dbReference>
<dbReference type="EMBL" id="JAATIQ010000065">
    <property type="protein sequence ID" value="KAF4389952.1"/>
    <property type="molecule type" value="Genomic_DNA"/>
</dbReference>
<feature type="region of interest" description="Disordered" evidence="2">
    <location>
        <begin position="1"/>
        <end position="30"/>
    </location>
</feature>
<sequence>MSGEKEERVWEREEPRGIARFSGTTSRASPSPRFAVWPDVAELSVSAVSSTRRLTVYSRSFSRTLSVTPLLTLSTLGGSPHRHGRRLCFEETRSYSIRIRRLMSVSQFAIGIKLYNAHRKRLDDLERELANERKRVDEFFKDQLQSHFENIQRIADTTTLPHAIQFLSSRIEEELRLSHLTDRLMQGKSQPNNLTSSEKLELWDKLKYLSFTRMVLSLWTMTLLSLYIKVQVNILGSHLYIDTARHIGSIHCLLPDLLFGETVVSFSPTFLEGTSSQVLFGGKREPILDHQPIDKLSPPSSILLRQFTTKPRPSSLPPLPFFSLVVVRICWR</sequence>
<evidence type="ECO:0000313" key="3">
    <source>
        <dbReference type="EMBL" id="KAF4389952.1"/>
    </source>
</evidence>